<accession>A0A853D0X3</accession>
<dbReference type="AlphaFoldDB" id="A0A853D0X3"/>
<organism evidence="2 3">
    <name type="scientific">Leifsonia shinshuensis</name>
    <dbReference type="NCBI Taxonomy" id="150026"/>
    <lineage>
        <taxon>Bacteria</taxon>
        <taxon>Bacillati</taxon>
        <taxon>Actinomycetota</taxon>
        <taxon>Actinomycetes</taxon>
        <taxon>Micrococcales</taxon>
        <taxon>Microbacteriaceae</taxon>
        <taxon>Leifsonia</taxon>
    </lineage>
</organism>
<dbReference type="Proteomes" id="UP000578352">
    <property type="component" value="Unassembled WGS sequence"/>
</dbReference>
<feature type="compositionally biased region" description="Basic and acidic residues" evidence="1">
    <location>
        <begin position="1"/>
        <end position="22"/>
    </location>
</feature>
<reference evidence="2 3" key="1">
    <citation type="submission" date="2020-07" db="EMBL/GenBank/DDBJ databases">
        <title>Sequencing the genomes of 1000 actinobacteria strains.</title>
        <authorList>
            <person name="Klenk H.-P."/>
        </authorList>
    </citation>
    <scope>NUCLEOTIDE SEQUENCE [LARGE SCALE GENOMIC DNA]</scope>
    <source>
        <strain evidence="2 3">DSM 15165</strain>
    </source>
</reference>
<gene>
    <name evidence="2" type="ORF">HNR13_002692</name>
</gene>
<name>A0A853D0X3_9MICO</name>
<protein>
    <submittedName>
        <fullName evidence="2">Uncharacterized protein</fullName>
    </submittedName>
</protein>
<evidence type="ECO:0000256" key="1">
    <source>
        <dbReference type="SAM" id="MobiDB-lite"/>
    </source>
</evidence>
<dbReference type="EMBL" id="JACCFL010000001">
    <property type="protein sequence ID" value="NYJ24405.1"/>
    <property type="molecule type" value="Genomic_DNA"/>
</dbReference>
<comment type="caution">
    <text evidence="2">The sequence shown here is derived from an EMBL/GenBank/DDBJ whole genome shotgun (WGS) entry which is preliminary data.</text>
</comment>
<dbReference type="RefSeq" id="WP_179606517.1">
    <property type="nucleotide sequence ID" value="NZ_BAABEH010000001.1"/>
</dbReference>
<evidence type="ECO:0000313" key="2">
    <source>
        <dbReference type="EMBL" id="NYJ24405.1"/>
    </source>
</evidence>
<feature type="region of interest" description="Disordered" evidence="1">
    <location>
        <begin position="1"/>
        <end position="89"/>
    </location>
</feature>
<proteinExistence type="predicted"/>
<sequence>MTDGHDEAPVTRAHELQDRVAELGETPEDALEQVAGRNDALEEKLPDGDPPHGDGLHDDRPRDDGSEERADGDRADADLARGEGAPGQG</sequence>
<feature type="compositionally biased region" description="Basic and acidic residues" evidence="1">
    <location>
        <begin position="39"/>
        <end position="81"/>
    </location>
</feature>
<evidence type="ECO:0000313" key="3">
    <source>
        <dbReference type="Proteomes" id="UP000578352"/>
    </source>
</evidence>